<comment type="caution">
    <text evidence="1">The sequence shown here is derived from an EMBL/GenBank/DDBJ whole genome shotgun (WGS) entry which is preliminary data.</text>
</comment>
<dbReference type="OrthoDB" id="2647740at2"/>
<dbReference type="Proteomes" id="UP000253090">
    <property type="component" value="Unassembled WGS sequence"/>
</dbReference>
<evidence type="ECO:0008006" key="3">
    <source>
        <dbReference type="Google" id="ProtNLM"/>
    </source>
</evidence>
<organism evidence="1 2">
    <name type="scientific">Fontibacillus phaseoli</name>
    <dbReference type="NCBI Taxonomy" id="1416533"/>
    <lineage>
        <taxon>Bacteria</taxon>
        <taxon>Bacillati</taxon>
        <taxon>Bacillota</taxon>
        <taxon>Bacilli</taxon>
        <taxon>Bacillales</taxon>
        <taxon>Paenibacillaceae</taxon>
        <taxon>Fontibacillus</taxon>
    </lineage>
</organism>
<evidence type="ECO:0000313" key="1">
    <source>
        <dbReference type="EMBL" id="RCX19075.1"/>
    </source>
</evidence>
<proteinExistence type="predicted"/>
<dbReference type="AlphaFoldDB" id="A0A369BCK8"/>
<dbReference type="RefSeq" id="WP_114497227.1">
    <property type="nucleotide sequence ID" value="NZ_QPJW01000005.1"/>
</dbReference>
<protein>
    <recommendedName>
        <fullName evidence="3">FlgN protein</fullName>
    </recommendedName>
</protein>
<name>A0A369BCK8_9BACL</name>
<evidence type="ECO:0000313" key="2">
    <source>
        <dbReference type="Proteomes" id="UP000253090"/>
    </source>
</evidence>
<accession>A0A369BCK8</accession>
<reference evidence="1 2" key="1">
    <citation type="submission" date="2018-07" db="EMBL/GenBank/DDBJ databases">
        <title>Genomic Encyclopedia of Type Strains, Phase III (KMG-III): the genomes of soil and plant-associated and newly described type strains.</title>
        <authorList>
            <person name="Whitman W."/>
        </authorList>
    </citation>
    <scope>NUCLEOTIDE SEQUENCE [LARGE SCALE GENOMIC DNA]</scope>
    <source>
        <strain evidence="1 2">CECT 8333</strain>
    </source>
</reference>
<gene>
    <name evidence="1" type="ORF">DFP94_10591</name>
</gene>
<sequence>MEIDYSELSRQRKALYEKLLDNSKMLLKYLDEVEEDSAKNLSHFLKLQSVWNICTRDINKLDQTLREHAPDLDAEDEEWRMDTLREIDTNLEELRIGLNTSAKLTGSDMLNVNNQRKVLNAYFGTQRNDQIPLYLDEKK</sequence>
<keyword evidence="2" id="KW-1185">Reference proteome</keyword>
<dbReference type="EMBL" id="QPJW01000005">
    <property type="protein sequence ID" value="RCX19075.1"/>
    <property type="molecule type" value="Genomic_DNA"/>
</dbReference>